<evidence type="ECO:0000313" key="3">
    <source>
        <dbReference type="Proteomes" id="UP001163203"/>
    </source>
</evidence>
<gene>
    <name evidence="2" type="ORF">ORV05_13435</name>
</gene>
<accession>A0ABY7BCV8</accession>
<dbReference type="Gene3D" id="3.40.50.1820">
    <property type="entry name" value="alpha/beta hydrolase"/>
    <property type="match status" value="1"/>
</dbReference>
<sequence>MRLSPALAAVAALIVACASSVAAAPAATAATTPAALAFAPIDRPGPALSVPAEQLAKSVTCTASARNATREVVLFVPGTTVTPREDFGWSWFPALDKLNWPYCSVTEPDNAMSDAQISAEYVVHAIRYVHQLSGRKVDIIGHSQGGTEPRFALRFWPDLRSIVDDYIALGATNHGSVVVDAMCPPVAGCAPALWQQTYNSHYIQAMNSVQETFPGISYTDIYTRTDEFVQPNLDDHGTTSLHGGGGAITNVAIQDVCPLDLASEHLAVGIYDPTAYAIAMDALTHAGPADPARVSRAACAQLFMTGVDPVTFATDYASSAAVVAKELALHPHVAAEPPLASYVYADNS</sequence>
<evidence type="ECO:0000313" key="2">
    <source>
        <dbReference type="EMBL" id="WAL68731.1"/>
    </source>
</evidence>
<evidence type="ECO:0000256" key="1">
    <source>
        <dbReference type="SAM" id="SignalP"/>
    </source>
</evidence>
<protein>
    <submittedName>
        <fullName evidence="2">Lipase</fullName>
    </submittedName>
</protein>
<proteinExistence type="predicted"/>
<dbReference type="RefSeq" id="WP_268758824.1">
    <property type="nucleotide sequence ID" value="NZ_CP113836.1"/>
</dbReference>
<dbReference type="InterPro" id="IPR002918">
    <property type="entry name" value="Lipase_EstA/Esterase_EstB"/>
</dbReference>
<keyword evidence="3" id="KW-1185">Reference proteome</keyword>
<dbReference type="InterPro" id="IPR029058">
    <property type="entry name" value="AB_hydrolase_fold"/>
</dbReference>
<name>A0ABY7BCV8_9PSEU</name>
<dbReference type="PROSITE" id="PS51257">
    <property type="entry name" value="PROKAR_LIPOPROTEIN"/>
    <property type="match status" value="1"/>
</dbReference>
<dbReference type="SUPFAM" id="SSF53474">
    <property type="entry name" value="alpha/beta-Hydrolases"/>
    <property type="match status" value="1"/>
</dbReference>
<dbReference type="PANTHER" id="PTHR37574">
    <property type="entry name" value="LIPASE B"/>
    <property type="match status" value="1"/>
</dbReference>
<dbReference type="PANTHER" id="PTHR37574:SF1">
    <property type="entry name" value="LIPASE B"/>
    <property type="match status" value="1"/>
</dbReference>
<reference evidence="2" key="1">
    <citation type="submission" date="2022-11" db="EMBL/GenBank/DDBJ databases">
        <authorList>
            <person name="Mo P."/>
        </authorList>
    </citation>
    <scope>NUCLEOTIDE SEQUENCE</scope>
    <source>
        <strain evidence="2">HUAS 11-8</strain>
    </source>
</reference>
<dbReference type="Proteomes" id="UP001163203">
    <property type="component" value="Chromosome"/>
</dbReference>
<feature type="chain" id="PRO_5046094054" evidence="1">
    <location>
        <begin position="24"/>
        <end position="348"/>
    </location>
</feature>
<dbReference type="EMBL" id="CP113836">
    <property type="protein sequence ID" value="WAL68731.1"/>
    <property type="molecule type" value="Genomic_DNA"/>
</dbReference>
<dbReference type="InterPro" id="IPR053228">
    <property type="entry name" value="Stereospecific_Lipase"/>
</dbReference>
<dbReference type="Pfam" id="PF01674">
    <property type="entry name" value="Lipase_2"/>
    <property type="match status" value="1"/>
</dbReference>
<organism evidence="2 3">
    <name type="scientific">Amycolatopsis cynarae</name>
    <dbReference type="NCBI Taxonomy" id="2995223"/>
    <lineage>
        <taxon>Bacteria</taxon>
        <taxon>Bacillati</taxon>
        <taxon>Actinomycetota</taxon>
        <taxon>Actinomycetes</taxon>
        <taxon>Pseudonocardiales</taxon>
        <taxon>Pseudonocardiaceae</taxon>
        <taxon>Amycolatopsis</taxon>
    </lineage>
</organism>
<keyword evidence="1" id="KW-0732">Signal</keyword>
<feature type="signal peptide" evidence="1">
    <location>
        <begin position="1"/>
        <end position="23"/>
    </location>
</feature>